<dbReference type="HOGENOM" id="CLU_953500_0_0_1"/>
<proteinExistence type="predicted"/>
<gene>
    <name evidence="2" type="ORF">PIIN_10800</name>
</gene>
<dbReference type="InParanoid" id="G4TZS1"/>
<evidence type="ECO:0000313" key="2">
    <source>
        <dbReference type="EMBL" id="CCA76814.1"/>
    </source>
</evidence>
<dbReference type="Proteomes" id="UP000007148">
    <property type="component" value="Unassembled WGS sequence"/>
</dbReference>
<dbReference type="EMBL" id="CAFZ01001025">
    <property type="protein sequence ID" value="CCA76814.1"/>
    <property type="molecule type" value="Genomic_DNA"/>
</dbReference>
<reference evidence="2 3" key="1">
    <citation type="journal article" date="2011" name="PLoS Pathog.">
        <title>Endophytic Life Strategies Decoded by Genome and Transcriptome Analyses of the Mutualistic Root Symbiont Piriformospora indica.</title>
        <authorList>
            <person name="Zuccaro A."/>
            <person name="Lahrmann U."/>
            <person name="Guldener U."/>
            <person name="Langen G."/>
            <person name="Pfiffi S."/>
            <person name="Biedenkopf D."/>
            <person name="Wong P."/>
            <person name="Samans B."/>
            <person name="Grimm C."/>
            <person name="Basiewicz M."/>
            <person name="Murat C."/>
            <person name="Martin F."/>
            <person name="Kogel K.H."/>
        </authorList>
    </citation>
    <scope>NUCLEOTIDE SEQUENCE [LARGE SCALE GENOMIC DNA]</scope>
    <source>
        <strain evidence="2 3">DSM 11827</strain>
    </source>
</reference>
<comment type="caution">
    <text evidence="2">The sequence shown here is derived from an EMBL/GenBank/DDBJ whole genome shotgun (WGS) entry which is preliminary data.</text>
</comment>
<dbReference type="AlphaFoldDB" id="G4TZS1"/>
<evidence type="ECO:0000256" key="1">
    <source>
        <dbReference type="SAM" id="MobiDB-lite"/>
    </source>
</evidence>
<keyword evidence="3" id="KW-1185">Reference proteome</keyword>
<accession>G4TZS1</accession>
<protein>
    <submittedName>
        <fullName evidence="2">Uncharacterized protein</fullName>
    </submittedName>
</protein>
<name>G4TZS1_SERID</name>
<organism evidence="2 3">
    <name type="scientific">Serendipita indica (strain DSM 11827)</name>
    <name type="common">Root endophyte fungus</name>
    <name type="synonym">Piriformospora indica</name>
    <dbReference type="NCBI Taxonomy" id="1109443"/>
    <lineage>
        <taxon>Eukaryota</taxon>
        <taxon>Fungi</taxon>
        <taxon>Dikarya</taxon>
        <taxon>Basidiomycota</taxon>
        <taxon>Agaricomycotina</taxon>
        <taxon>Agaricomycetes</taxon>
        <taxon>Sebacinales</taxon>
        <taxon>Serendipitaceae</taxon>
        <taxon>Serendipita</taxon>
    </lineage>
</organism>
<evidence type="ECO:0000313" key="3">
    <source>
        <dbReference type="Proteomes" id="UP000007148"/>
    </source>
</evidence>
<sequence length="292" mass="33710">MAEKVWSETSVEMRRLGSLCDKETSSVDKFTPVAVIHKLQEQELHRTITRSQTYINPYGYALPGILVHDGFFNPWEISTKGSLERHETLKVVLQTSLSKLFEIENTEVQRLLDQHQTVKADAKETDDLPSSLESLSSLKSTENDPSWVCFRQILSFLEKAPLIRLKEQMSEELYGQYFPKSIPRRKLAGLFYRYSREDYEAVKDNIKFIQQYLAEDVGVFVCASSEGPNPVGTGEVRISQAKDFCWRNLREKWDFENWCPLPNGQKNPPIRRLTDRDDLPVQEEISTAEKGK</sequence>
<feature type="region of interest" description="Disordered" evidence="1">
    <location>
        <begin position="266"/>
        <end position="292"/>
    </location>
</feature>